<evidence type="ECO:0000313" key="3">
    <source>
        <dbReference type="Proteomes" id="UP000308632"/>
    </source>
</evidence>
<dbReference type="EMBL" id="SZPR01000026">
    <property type="protein sequence ID" value="TKT06157.1"/>
    <property type="molecule type" value="Genomic_DNA"/>
</dbReference>
<protein>
    <recommendedName>
        <fullName evidence="4">DUF1328 domain-containing protein</fullName>
    </recommendedName>
</protein>
<proteinExistence type="predicted"/>
<evidence type="ECO:0000313" key="2">
    <source>
        <dbReference type="EMBL" id="TKT06157.1"/>
    </source>
</evidence>
<evidence type="ECO:0000256" key="1">
    <source>
        <dbReference type="SAM" id="MobiDB-lite"/>
    </source>
</evidence>
<dbReference type="Pfam" id="PF19650">
    <property type="entry name" value="DUF6153"/>
    <property type="match status" value="1"/>
</dbReference>
<evidence type="ECO:0008006" key="4">
    <source>
        <dbReference type="Google" id="ProtNLM"/>
    </source>
</evidence>
<comment type="caution">
    <text evidence="2">The sequence shown here is derived from an EMBL/GenBank/DDBJ whole genome shotgun (WGS) entry which is preliminary data.</text>
</comment>
<sequence>MISSSHRTSRPVGRLFALLVLAVLAGVLGMHGLAPGAAVPPEATAGHERVRAAADHVTHADGGCSPMDDGPGRLHHADATCAAAGTGSPYSPPALAVGPALQASAATGPGTAPTGSSHDGRAPPDLSELQLLRI</sequence>
<dbReference type="RefSeq" id="WP_137303481.1">
    <property type="nucleotide sequence ID" value="NZ_BMVD01000017.1"/>
</dbReference>
<dbReference type="AlphaFoldDB" id="A0A4U5WUK7"/>
<gene>
    <name evidence="2" type="ORF">E4U92_29450</name>
</gene>
<feature type="region of interest" description="Disordered" evidence="1">
    <location>
        <begin position="92"/>
        <end position="127"/>
    </location>
</feature>
<reference evidence="2 3" key="1">
    <citation type="submission" date="2019-04" db="EMBL/GenBank/DDBJ databases">
        <title>Streptomyces lasaliensis sp.nov., an Actinomycete isolated from soil which produces the polyether antibiotic lasalocid.</title>
        <authorList>
            <person name="Erwin G."/>
            <person name="Haber C."/>
        </authorList>
    </citation>
    <scope>NUCLEOTIDE SEQUENCE [LARGE SCALE GENOMIC DNA]</scope>
    <source>
        <strain evidence="2 3">DSM 40089</strain>
    </source>
</reference>
<dbReference type="Proteomes" id="UP000308632">
    <property type="component" value="Unassembled WGS sequence"/>
</dbReference>
<dbReference type="InterPro" id="IPR046151">
    <property type="entry name" value="DUF6153"/>
</dbReference>
<accession>A0A4U5WUK7</accession>
<organism evidence="2 3">
    <name type="scientific">Streptomyces galbus</name>
    <dbReference type="NCBI Taxonomy" id="33898"/>
    <lineage>
        <taxon>Bacteria</taxon>
        <taxon>Bacillati</taxon>
        <taxon>Actinomycetota</taxon>
        <taxon>Actinomycetes</taxon>
        <taxon>Kitasatosporales</taxon>
        <taxon>Streptomycetaceae</taxon>
        <taxon>Streptomyces</taxon>
    </lineage>
</organism>
<name>A0A4U5WUK7_STRGB</name>
<feature type="compositionally biased region" description="Low complexity" evidence="1">
    <location>
        <begin position="103"/>
        <end position="117"/>
    </location>
</feature>